<dbReference type="PANTHER" id="PTHR46558">
    <property type="entry name" value="TRACRIPTIONAL REGULATORY PROTEIN-RELATED-RELATED"/>
    <property type="match status" value="1"/>
</dbReference>
<dbReference type="PANTHER" id="PTHR46558:SF4">
    <property type="entry name" value="DNA-BIDING PHAGE PROTEIN"/>
    <property type="match status" value="1"/>
</dbReference>
<accession>A0A852VQS9</accession>
<dbReference type="CDD" id="cd00093">
    <property type="entry name" value="HTH_XRE"/>
    <property type="match status" value="1"/>
</dbReference>
<organism evidence="3 4">
    <name type="scientific">Janibacter cremeus</name>
    <dbReference type="NCBI Taxonomy" id="1285192"/>
    <lineage>
        <taxon>Bacteria</taxon>
        <taxon>Bacillati</taxon>
        <taxon>Actinomycetota</taxon>
        <taxon>Actinomycetes</taxon>
        <taxon>Micrococcales</taxon>
        <taxon>Intrasporangiaceae</taxon>
        <taxon>Janibacter</taxon>
    </lineage>
</organism>
<evidence type="ECO:0000313" key="4">
    <source>
        <dbReference type="Proteomes" id="UP000554054"/>
    </source>
</evidence>
<evidence type="ECO:0000256" key="1">
    <source>
        <dbReference type="ARBA" id="ARBA00023125"/>
    </source>
</evidence>
<dbReference type="RefSeq" id="WP_185990992.1">
    <property type="nucleotide sequence ID" value="NZ_JACCAE010000001.1"/>
</dbReference>
<protein>
    <submittedName>
        <fullName evidence="3">Putative transcriptional regulator</fullName>
    </submittedName>
</protein>
<dbReference type="InterPro" id="IPR001387">
    <property type="entry name" value="Cro/C1-type_HTH"/>
</dbReference>
<dbReference type="SMART" id="SM00530">
    <property type="entry name" value="HTH_XRE"/>
    <property type="match status" value="1"/>
</dbReference>
<dbReference type="Proteomes" id="UP000554054">
    <property type="component" value="Unassembled WGS sequence"/>
</dbReference>
<gene>
    <name evidence="3" type="ORF">BJY20_001540</name>
</gene>
<sequence>MENTVQQLRKHAGDTQAQLAAALGVSRQTVIAIERGRYDPSLGLALRIARHFDATVEEIFHDESGT</sequence>
<reference evidence="3 4" key="1">
    <citation type="submission" date="2020-07" db="EMBL/GenBank/DDBJ databases">
        <title>Sequencing the genomes of 1000 actinobacteria strains.</title>
        <authorList>
            <person name="Klenk H.-P."/>
        </authorList>
    </citation>
    <scope>NUCLEOTIDE SEQUENCE [LARGE SCALE GENOMIC DNA]</scope>
    <source>
        <strain evidence="3 4">DSM 26154</strain>
    </source>
</reference>
<keyword evidence="1" id="KW-0238">DNA-binding</keyword>
<dbReference type="AlphaFoldDB" id="A0A852VQS9"/>
<dbReference type="InterPro" id="IPR010982">
    <property type="entry name" value="Lambda_DNA-bd_dom_sf"/>
</dbReference>
<feature type="domain" description="HTH cro/C1-type" evidence="2">
    <location>
        <begin position="5"/>
        <end position="59"/>
    </location>
</feature>
<keyword evidence="4" id="KW-1185">Reference proteome</keyword>
<dbReference type="GO" id="GO:0003677">
    <property type="term" value="F:DNA binding"/>
    <property type="evidence" value="ECO:0007669"/>
    <property type="project" value="UniProtKB-KW"/>
</dbReference>
<proteinExistence type="predicted"/>
<dbReference type="Gene3D" id="1.10.260.40">
    <property type="entry name" value="lambda repressor-like DNA-binding domains"/>
    <property type="match status" value="1"/>
</dbReference>
<dbReference type="PROSITE" id="PS50943">
    <property type="entry name" value="HTH_CROC1"/>
    <property type="match status" value="1"/>
</dbReference>
<name>A0A852VQS9_9MICO</name>
<dbReference type="EMBL" id="JACCAE010000001">
    <property type="protein sequence ID" value="NYF98148.1"/>
    <property type="molecule type" value="Genomic_DNA"/>
</dbReference>
<evidence type="ECO:0000313" key="3">
    <source>
        <dbReference type="EMBL" id="NYF98148.1"/>
    </source>
</evidence>
<dbReference type="SUPFAM" id="SSF47413">
    <property type="entry name" value="lambda repressor-like DNA-binding domains"/>
    <property type="match status" value="1"/>
</dbReference>
<comment type="caution">
    <text evidence="3">The sequence shown here is derived from an EMBL/GenBank/DDBJ whole genome shotgun (WGS) entry which is preliminary data.</text>
</comment>
<dbReference type="Pfam" id="PF01381">
    <property type="entry name" value="HTH_3"/>
    <property type="match status" value="1"/>
</dbReference>
<evidence type="ECO:0000259" key="2">
    <source>
        <dbReference type="PROSITE" id="PS50943"/>
    </source>
</evidence>